<comment type="caution">
    <text evidence="3">The sequence shown here is derived from an EMBL/GenBank/DDBJ whole genome shotgun (WGS) entry which is preliminary data.</text>
</comment>
<evidence type="ECO:0000313" key="3">
    <source>
        <dbReference type="EMBL" id="KAJ8039294.1"/>
    </source>
</evidence>
<dbReference type="EMBL" id="JAIZAY010000007">
    <property type="protein sequence ID" value="KAJ8039294.1"/>
    <property type="molecule type" value="Genomic_DNA"/>
</dbReference>
<dbReference type="GO" id="GO:0008270">
    <property type="term" value="F:zinc ion binding"/>
    <property type="evidence" value="ECO:0007669"/>
    <property type="project" value="InterPro"/>
</dbReference>
<feature type="domain" description="B box-type" evidence="2">
    <location>
        <begin position="31"/>
        <end position="68"/>
    </location>
</feature>
<dbReference type="Gene3D" id="2.120.10.30">
    <property type="entry name" value="TolB, C-terminal domain"/>
    <property type="match status" value="1"/>
</dbReference>
<dbReference type="InterPro" id="IPR047153">
    <property type="entry name" value="TRIM45/56/19-like"/>
</dbReference>
<dbReference type="Proteomes" id="UP001152320">
    <property type="component" value="Chromosome 7"/>
</dbReference>
<gene>
    <name evidence="3" type="ORF">HOLleu_16960</name>
</gene>
<name>A0A9Q1C716_HOLLE</name>
<dbReference type="PANTHER" id="PTHR25462:SF296">
    <property type="entry name" value="MEIOTIC P26, ISOFORM F"/>
    <property type="match status" value="1"/>
</dbReference>
<dbReference type="InterPro" id="IPR011042">
    <property type="entry name" value="6-blade_b-propeller_TolB-like"/>
</dbReference>
<dbReference type="SUPFAM" id="SSF57845">
    <property type="entry name" value="B-box zinc-binding domain"/>
    <property type="match status" value="1"/>
</dbReference>
<organism evidence="3 4">
    <name type="scientific">Holothuria leucospilota</name>
    <name type="common">Black long sea cucumber</name>
    <name type="synonym">Mertensiothuria leucospilota</name>
    <dbReference type="NCBI Taxonomy" id="206669"/>
    <lineage>
        <taxon>Eukaryota</taxon>
        <taxon>Metazoa</taxon>
        <taxon>Echinodermata</taxon>
        <taxon>Eleutherozoa</taxon>
        <taxon>Echinozoa</taxon>
        <taxon>Holothuroidea</taxon>
        <taxon>Aspidochirotacea</taxon>
        <taxon>Aspidochirotida</taxon>
        <taxon>Holothuriidae</taxon>
        <taxon>Holothuria</taxon>
    </lineage>
</organism>
<dbReference type="OrthoDB" id="10113904at2759"/>
<proteinExistence type="predicted"/>
<feature type="coiled-coil region" evidence="1">
    <location>
        <begin position="134"/>
        <end position="220"/>
    </location>
</feature>
<dbReference type="SUPFAM" id="SSF75011">
    <property type="entry name" value="3-carboxy-cis,cis-mucoante lactonizing enzyme"/>
    <property type="match status" value="1"/>
</dbReference>
<protein>
    <recommendedName>
        <fullName evidence="2">B box-type domain-containing protein</fullName>
    </recommendedName>
</protein>
<evidence type="ECO:0000313" key="4">
    <source>
        <dbReference type="Proteomes" id="UP001152320"/>
    </source>
</evidence>
<evidence type="ECO:0000259" key="2">
    <source>
        <dbReference type="Pfam" id="PF00643"/>
    </source>
</evidence>
<keyword evidence="4" id="KW-1185">Reference proteome</keyword>
<keyword evidence="1" id="KW-0175">Coiled coil</keyword>
<dbReference type="InterPro" id="IPR000315">
    <property type="entry name" value="Znf_B-box"/>
</dbReference>
<dbReference type="Pfam" id="PF00643">
    <property type="entry name" value="zf-B_box"/>
    <property type="match status" value="1"/>
</dbReference>
<reference evidence="3" key="1">
    <citation type="submission" date="2021-10" db="EMBL/GenBank/DDBJ databases">
        <title>Tropical sea cucumber genome reveals ecological adaptation and Cuvierian tubules defense mechanism.</title>
        <authorList>
            <person name="Chen T."/>
        </authorList>
    </citation>
    <scope>NUCLEOTIDE SEQUENCE</scope>
    <source>
        <strain evidence="3">Nanhai2018</strain>
        <tissue evidence="3">Muscle</tissue>
    </source>
</reference>
<dbReference type="Gene3D" id="3.30.160.60">
    <property type="entry name" value="Classic Zinc Finger"/>
    <property type="match status" value="1"/>
</dbReference>
<dbReference type="PANTHER" id="PTHR25462">
    <property type="entry name" value="BONUS, ISOFORM C-RELATED"/>
    <property type="match status" value="1"/>
</dbReference>
<dbReference type="AlphaFoldDB" id="A0A9Q1C716"/>
<sequence>MMKDHQKHTLSLEDIEEKNITLEKLTSMRDAPRCHIHIEEISKLYCETCNNLPVCMACMLGEHKGHNLHEVKALAKLKREELTKRLKTLGEIEKDRNSISPSQVKETLILNVSFEKEKVIKIHDEKDQKIMKKIQDIEGRRQQVKQEKQNAEKKMCDSLRKEKEKEIEEIKKKYDDILKVKKIEINDSFQARERSLEKELAELREKRECFDQHKRELLKTIETQLNENVKIIEAISEHYDNVKRRFETLNVMASSILASENDWSAVQCIPDVCTAATNLMKDLKKDFPELTTLTDVTVNYKQYSFGRPNVTDISDQVKRKITINDPYLCVYGVTSSGDGNIVILLATSNALTSSIIVIDMNGRMLKEKKLNTGMPCPWWHCKFLSQHKVASVCTPNEIGLYDVRDGSYIKQNISDVISSWPSNRYVRCVATDPVKNHILVGGNNSRDVYVFDDQLNYLHILTLPEMSKWPRDINVSEGHLLVCDCIGNKCYVTTMNGLESKLLSEFMKPNLEGIRSAPISVCSDKNGFIYVLWKNYIQYPYQCYILVQYNHDGSQILTTRKLDGAAQVVTVIETSQGEKLAVASHYTQTVDLYDLVTEN</sequence>
<evidence type="ECO:0000256" key="1">
    <source>
        <dbReference type="SAM" id="Coils"/>
    </source>
</evidence>
<accession>A0A9Q1C716</accession>